<sequence>MATFIALTVLVLSSIYLILKTKQKQKQKLFNEAVSMEVNYLFQDRPGQYSGDYRTKSGVFVFRTEPKDNALKNLVIKDVKPSHPALLVNLEQIVVVPFEKKKEGKSDVSVRFKLLKKKGELNTLEGKGIRVSGVLNFGKSKPKTFSTVLKIGELYQSKDPLDQTT</sequence>
<evidence type="ECO:0000313" key="2">
    <source>
        <dbReference type="Proteomes" id="UP000315908"/>
    </source>
</evidence>
<name>A0A562MJ92_9SPHI</name>
<dbReference type="AlphaFoldDB" id="A0A562MJ92"/>
<dbReference type="OrthoDB" id="709515at2"/>
<reference evidence="1 2" key="1">
    <citation type="journal article" date="2015" name="Stand. Genomic Sci.">
        <title>Genomic Encyclopedia of Bacterial and Archaeal Type Strains, Phase III: the genomes of soil and plant-associated and newly described type strains.</title>
        <authorList>
            <person name="Whitman W.B."/>
            <person name="Woyke T."/>
            <person name="Klenk H.P."/>
            <person name="Zhou Y."/>
            <person name="Lilburn T.G."/>
            <person name="Beck B.J."/>
            <person name="De Vos P."/>
            <person name="Vandamme P."/>
            <person name="Eisen J.A."/>
            <person name="Garrity G."/>
            <person name="Hugenholtz P."/>
            <person name="Kyrpides N.C."/>
        </authorList>
    </citation>
    <scope>NUCLEOTIDE SEQUENCE [LARGE SCALE GENOMIC DNA]</scope>
    <source>
        <strain evidence="1 2">CGMCC 1.6855</strain>
    </source>
</reference>
<protein>
    <submittedName>
        <fullName evidence="1">Uncharacterized protein</fullName>
    </submittedName>
</protein>
<dbReference type="EMBL" id="VLKR01000011">
    <property type="protein sequence ID" value="TWI19946.1"/>
    <property type="molecule type" value="Genomic_DNA"/>
</dbReference>
<proteinExistence type="predicted"/>
<comment type="caution">
    <text evidence="1">The sequence shown here is derived from an EMBL/GenBank/DDBJ whole genome shotgun (WGS) entry which is preliminary data.</text>
</comment>
<dbReference type="RefSeq" id="WP_145328077.1">
    <property type="nucleotide sequence ID" value="NZ_VLKR01000011.1"/>
</dbReference>
<evidence type="ECO:0000313" key="1">
    <source>
        <dbReference type="EMBL" id="TWI19946.1"/>
    </source>
</evidence>
<gene>
    <name evidence="1" type="ORF">IQ31_02386</name>
</gene>
<organism evidence="1 2">
    <name type="scientific">Sphingobacterium siyangense</name>
    <dbReference type="NCBI Taxonomy" id="459529"/>
    <lineage>
        <taxon>Bacteria</taxon>
        <taxon>Pseudomonadati</taxon>
        <taxon>Bacteroidota</taxon>
        <taxon>Sphingobacteriia</taxon>
        <taxon>Sphingobacteriales</taxon>
        <taxon>Sphingobacteriaceae</taxon>
        <taxon>Sphingobacterium</taxon>
    </lineage>
</organism>
<dbReference type="Proteomes" id="UP000315908">
    <property type="component" value="Unassembled WGS sequence"/>
</dbReference>
<accession>A0A562MJ92</accession>